<dbReference type="InterPro" id="IPR000515">
    <property type="entry name" value="MetI-like"/>
</dbReference>
<comment type="similarity">
    <text evidence="9">Belongs to the binding-protein-dependent transport system permease family.</text>
</comment>
<keyword evidence="6 9" id="KW-0472">Membrane</keyword>
<dbReference type="GO" id="GO:0005275">
    <property type="term" value="F:amine transmembrane transporter activity"/>
    <property type="evidence" value="ECO:0007669"/>
    <property type="project" value="TreeGrafter"/>
</dbReference>
<feature type="transmembrane region" description="Helical" evidence="9">
    <location>
        <begin position="136"/>
        <end position="163"/>
    </location>
</feature>
<gene>
    <name evidence="11" type="ORF">CJ205_03085</name>
</gene>
<dbReference type="GO" id="GO:0015226">
    <property type="term" value="F:carnitine transmembrane transporter activity"/>
    <property type="evidence" value="ECO:0007669"/>
    <property type="project" value="TreeGrafter"/>
</dbReference>
<keyword evidence="4 9" id="KW-0812">Transmembrane</keyword>
<evidence type="ECO:0000313" key="11">
    <source>
        <dbReference type="EMBL" id="PMC58694.1"/>
    </source>
</evidence>
<evidence type="ECO:0000256" key="6">
    <source>
        <dbReference type="ARBA" id="ARBA00023136"/>
    </source>
</evidence>
<dbReference type="Pfam" id="PF04069">
    <property type="entry name" value="OpuAC"/>
    <property type="match status" value="1"/>
</dbReference>
<feature type="domain" description="ABC transmembrane type-1" evidence="10">
    <location>
        <begin position="89"/>
        <end position="268"/>
    </location>
</feature>
<reference evidence="11 12" key="1">
    <citation type="submission" date="2017-09" db="EMBL/GenBank/DDBJ databases">
        <title>Bacterial strain isolated from the female urinary microbiota.</title>
        <authorList>
            <person name="Thomas-White K."/>
            <person name="Kumar N."/>
            <person name="Forster S."/>
            <person name="Putonti C."/>
            <person name="Lawley T."/>
            <person name="Wolfe A.J."/>
        </authorList>
    </citation>
    <scope>NUCLEOTIDE SEQUENCE [LARGE SCALE GENOMIC DNA]</scope>
    <source>
        <strain evidence="11 12">UMB0852</strain>
    </source>
</reference>
<dbReference type="InterPro" id="IPR035906">
    <property type="entry name" value="MetI-like_sf"/>
</dbReference>
<dbReference type="EMBL" id="PNHE01000008">
    <property type="protein sequence ID" value="PMC58694.1"/>
    <property type="molecule type" value="Genomic_DNA"/>
</dbReference>
<keyword evidence="3" id="KW-1003">Cell membrane</keyword>
<dbReference type="GO" id="GO:0043190">
    <property type="term" value="C:ATP-binding cassette (ABC) transporter complex"/>
    <property type="evidence" value="ECO:0007669"/>
    <property type="project" value="InterPro"/>
</dbReference>
<dbReference type="Gene3D" id="3.40.190.100">
    <property type="entry name" value="Glycine betaine-binding periplasmic protein, domain 2"/>
    <property type="match status" value="1"/>
</dbReference>
<evidence type="ECO:0000256" key="9">
    <source>
        <dbReference type="RuleBase" id="RU363032"/>
    </source>
</evidence>
<feature type="transmembrane region" description="Helical" evidence="9">
    <location>
        <begin position="288"/>
        <end position="307"/>
    </location>
</feature>
<dbReference type="PROSITE" id="PS50928">
    <property type="entry name" value="ABC_TM1"/>
    <property type="match status" value="1"/>
</dbReference>
<evidence type="ECO:0000256" key="2">
    <source>
        <dbReference type="ARBA" id="ARBA00022448"/>
    </source>
</evidence>
<dbReference type="FunFam" id="1.10.3720.10:FF:000001">
    <property type="entry name" value="Glycine betaine ABC transporter, permease"/>
    <property type="match status" value="1"/>
</dbReference>
<comment type="similarity">
    <text evidence="8">In the N-terminal section; belongs to the binding-protein-dependent transport system permease family.</text>
</comment>
<feature type="transmembrane region" description="Helical" evidence="9">
    <location>
        <begin position="42"/>
        <end position="61"/>
    </location>
</feature>
<dbReference type="Proteomes" id="UP000235682">
    <property type="component" value="Unassembled WGS sequence"/>
</dbReference>
<evidence type="ECO:0000256" key="5">
    <source>
        <dbReference type="ARBA" id="ARBA00022989"/>
    </source>
</evidence>
<comment type="similarity">
    <text evidence="7">In the C-terminal section; belongs to the OsmX family.</text>
</comment>
<comment type="caution">
    <text evidence="11">The sequence shown here is derived from an EMBL/GenBank/DDBJ whole genome shotgun (WGS) entry which is preliminary data.</text>
</comment>
<evidence type="ECO:0000313" key="12">
    <source>
        <dbReference type="Proteomes" id="UP000235682"/>
    </source>
</evidence>
<dbReference type="AlphaFoldDB" id="A0A2N6SNM5"/>
<dbReference type="RefSeq" id="WP_102227779.1">
    <property type="nucleotide sequence ID" value="NZ_PNFY01000017.1"/>
</dbReference>
<dbReference type="STRING" id="84521.SAMN04487994_102511"/>
<dbReference type="CDD" id="cd06261">
    <property type="entry name" value="TM_PBP2"/>
    <property type="match status" value="1"/>
</dbReference>
<protein>
    <submittedName>
        <fullName evidence="11">Glycine/betaine ABC transporter permease</fullName>
    </submittedName>
</protein>
<feature type="transmembrane region" description="Helical" evidence="9">
    <location>
        <begin position="215"/>
        <end position="235"/>
    </location>
</feature>
<evidence type="ECO:0000256" key="1">
    <source>
        <dbReference type="ARBA" id="ARBA00004141"/>
    </source>
</evidence>
<evidence type="ECO:0000259" key="10">
    <source>
        <dbReference type="PROSITE" id="PS50928"/>
    </source>
</evidence>
<comment type="subcellular location">
    <subcellularLocation>
        <location evidence="9">Cell membrane</location>
        <topology evidence="9">Multi-pass membrane protein</topology>
    </subcellularLocation>
    <subcellularLocation>
        <location evidence="1">Membrane</location>
        <topology evidence="1">Multi-pass membrane protein</topology>
    </subcellularLocation>
</comment>
<feature type="transmembrane region" description="Helical" evidence="9">
    <location>
        <begin position="247"/>
        <end position="267"/>
    </location>
</feature>
<dbReference type="SUPFAM" id="SSF53850">
    <property type="entry name" value="Periplasmic binding protein-like II"/>
    <property type="match status" value="1"/>
</dbReference>
<dbReference type="PANTHER" id="PTHR47737:SF1">
    <property type="entry name" value="GLYCINE BETAINE_PROLINE BETAINE TRANSPORT SYSTEM PERMEASE PROTEIN PROW"/>
    <property type="match status" value="1"/>
</dbReference>
<keyword evidence="2 9" id="KW-0813">Transport</keyword>
<evidence type="ECO:0000256" key="8">
    <source>
        <dbReference type="ARBA" id="ARBA00035652"/>
    </source>
</evidence>
<sequence>MSPIPVGQWIESLTNWLTRNLSGLFSILQVIGDFLMNNMSQLLLAIPPLLFIALATVGVYFISRKKWGFTAFTLIGLLFIYNQGLWNPLIETLTLVTISSLVSILIGVPLGILAAKSDTAQAIIQPILDLMQTMPGFVYLIPAVAFFGIGRVPGVFASVIFALPPTVRMTNLGIRQVSHELVEAAESFGSTSRQRLFDLELPLAKSTIFAGINQTIMLALSMVVIGSMIGAPGLGRGVLTALQRADIGSGFVNGLSLVILAIILDRVTQNLNRPITEQRSKNKQRNRYITLGVIGALILALIVPTFLSGGGGKKVNLSYVTWDTEVASTHVVATILEEMGYDVTLTPLDNAIMWESVAKGEADAMVGAWLPATHGAQFEQYGDQLDDLGPNLNGARIGLVVPEYMDANSIEDLTDQTGQEIVAIEPGAGVVMAAQDAQATYPNLSDWAVETSSTGAMTVALQQALENNKDIVVTGWSPHWKFAAYDLKYLDDPRGSFGGEEAIHTMARQGLKDDLPEVYELLDQFNWTLDDMEAVMLEINDGKDPYEAAKDWVEANRDEVEQWKP</sequence>
<feature type="transmembrane region" description="Helical" evidence="9">
    <location>
        <begin position="67"/>
        <end position="86"/>
    </location>
</feature>
<dbReference type="InterPro" id="IPR007210">
    <property type="entry name" value="ABC_Gly_betaine_transp_sub-bd"/>
</dbReference>
<name>A0A2N6SNM5_9LACT</name>
<dbReference type="Gene3D" id="3.40.190.10">
    <property type="entry name" value="Periplasmic binding protein-like II"/>
    <property type="match status" value="1"/>
</dbReference>
<proteinExistence type="inferred from homology"/>
<evidence type="ECO:0000256" key="7">
    <source>
        <dbReference type="ARBA" id="ARBA00035642"/>
    </source>
</evidence>
<evidence type="ECO:0000256" key="4">
    <source>
        <dbReference type="ARBA" id="ARBA00022692"/>
    </source>
</evidence>
<dbReference type="CDD" id="cd13639">
    <property type="entry name" value="PBP2_OpuAC_like"/>
    <property type="match status" value="1"/>
</dbReference>
<evidence type="ECO:0000256" key="3">
    <source>
        <dbReference type="ARBA" id="ARBA00022475"/>
    </source>
</evidence>
<dbReference type="GO" id="GO:0015871">
    <property type="term" value="P:choline transport"/>
    <property type="evidence" value="ECO:0007669"/>
    <property type="project" value="TreeGrafter"/>
</dbReference>
<dbReference type="Pfam" id="PF00528">
    <property type="entry name" value="BPD_transp_1"/>
    <property type="match status" value="1"/>
</dbReference>
<dbReference type="Gene3D" id="1.10.3720.10">
    <property type="entry name" value="MetI-like"/>
    <property type="match status" value="1"/>
</dbReference>
<keyword evidence="12" id="KW-1185">Reference proteome</keyword>
<dbReference type="PANTHER" id="PTHR47737">
    <property type="entry name" value="GLYCINE BETAINE/PROLINE BETAINE TRANSPORT SYSTEM PERMEASE PROTEIN PROW"/>
    <property type="match status" value="1"/>
</dbReference>
<keyword evidence="5 9" id="KW-1133">Transmembrane helix</keyword>
<dbReference type="OrthoDB" id="9787902at2"/>
<dbReference type="SUPFAM" id="SSF161098">
    <property type="entry name" value="MetI-like"/>
    <property type="match status" value="1"/>
</dbReference>
<feature type="transmembrane region" description="Helical" evidence="9">
    <location>
        <begin position="93"/>
        <end position="116"/>
    </location>
</feature>
<accession>A0A2N6SNM5</accession>
<dbReference type="GO" id="GO:0031460">
    <property type="term" value="P:glycine betaine transport"/>
    <property type="evidence" value="ECO:0007669"/>
    <property type="project" value="TreeGrafter"/>
</dbReference>
<organism evidence="11 12">
    <name type="scientific">Dolosicoccus paucivorans</name>
    <dbReference type="NCBI Taxonomy" id="84521"/>
    <lineage>
        <taxon>Bacteria</taxon>
        <taxon>Bacillati</taxon>
        <taxon>Bacillota</taxon>
        <taxon>Bacilli</taxon>
        <taxon>Lactobacillales</taxon>
        <taxon>Aerococcaceae</taxon>
        <taxon>Dolosicoccus</taxon>
    </lineage>
</organism>